<name>A0ABT0VWX4_STRGI</name>
<gene>
    <name evidence="1" type="ORF">NC658_20755</name>
</gene>
<evidence type="ECO:0000313" key="2">
    <source>
        <dbReference type="Proteomes" id="UP001523263"/>
    </source>
</evidence>
<dbReference type="Proteomes" id="UP001523263">
    <property type="component" value="Unassembled WGS sequence"/>
</dbReference>
<dbReference type="RefSeq" id="WP_251099110.1">
    <property type="nucleotide sequence ID" value="NZ_JAMQBH010000011.1"/>
</dbReference>
<organism evidence="1 2">
    <name type="scientific">Streptomyces griseoincarnatus</name>
    <dbReference type="NCBI Taxonomy" id="29305"/>
    <lineage>
        <taxon>Bacteria</taxon>
        <taxon>Bacillati</taxon>
        <taxon>Actinomycetota</taxon>
        <taxon>Actinomycetes</taxon>
        <taxon>Kitasatosporales</taxon>
        <taxon>Streptomycetaceae</taxon>
        <taxon>Streptomyces</taxon>
        <taxon>Streptomyces griseoincarnatus group</taxon>
    </lineage>
</organism>
<protein>
    <submittedName>
        <fullName evidence="1">Uncharacterized protein</fullName>
    </submittedName>
</protein>
<reference evidence="1 2" key="1">
    <citation type="submission" date="2022-06" db="EMBL/GenBank/DDBJ databases">
        <title>Whole genome sequence of Streptomyces griseoincarnatus RB7AG.</title>
        <authorList>
            <person name="Ray L."/>
            <person name="Behera S."/>
            <person name="Panda A.N."/>
        </authorList>
    </citation>
    <scope>NUCLEOTIDE SEQUENCE [LARGE SCALE GENOMIC DNA]</scope>
    <source>
        <strain evidence="1 2">RB7AG</strain>
    </source>
</reference>
<dbReference type="EMBL" id="JAMQBH010000011">
    <property type="protein sequence ID" value="MCM2515661.1"/>
    <property type="molecule type" value="Genomic_DNA"/>
</dbReference>
<comment type="caution">
    <text evidence="1">The sequence shown here is derived from an EMBL/GenBank/DDBJ whole genome shotgun (WGS) entry which is preliminary data.</text>
</comment>
<accession>A0ABT0VWX4</accession>
<sequence length="72" mass="7714">MLHRPVVVAYAYGVFHRSAPTGAKDAVIVAASLVTVVPLYELGAPRWAVTRWLSGMRPAARPRGGRPPPPTP</sequence>
<proteinExistence type="predicted"/>
<keyword evidence="2" id="KW-1185">Reference proteome</keyword>
<evidence type="ECO:0000313" key="1">
    <source>
        <dbReference type="EMBL" id="MCM2515661.1"/>
    </source>
</evidence>